<dbReference type="Proteomes" id="UP000286576">
    <property type="component" value="Unassembled WGS sequence"/>
</dbReference>
<comment type="caution">
    <text evidence="3">The sequence shown here is derived from an EMBL/GenBank/DDBJ whole genome shotgun (WGS) entry which is preliminary data.</text>
</comment>
<keyword evidence="4" id="KW-1185">Reference proteome</keyword>
<evidence type="ECO:0000313" key="3">
    <source>
        <dbReference type="EMBL" id="RIV83350.1"/>
    </source>
</evidence>
<name>A0A418NND1_9SPHN</name>
<dbReference type="InterPro" id="IPR012312">
    <property type="entry name" value="Hemerythrin-like"/>
</dbReference>
<proteinExistence type="predicted"/>
<dbReference type="Pfam" id="PF01814">
    <property type="entry name" value="Hemerythrin"/>
    <property type="match status" value="1"/>
</dbReference>
<dbReference type="CDD" id="cd12108">
    <property type="entry name" value="Hr-like"/>
    <property type="match status" value="1"/>
</dbReference>
<evidence type="ECO:0000256" key="1">
    <source>
        <dbReference type="SAM" id="MobiDB-lite"/>
    </source>
</evidence>
<feature type="compositionally biased region" description="Basic and acidic residues" evidence="1">
    <location>
        <begin position="163"/>
        <end position="172"/>
    </location>
</feature>
<dbReference type="EMBL" id="QXFL01000010">
    <property type="protein sequence ID" value="RIV83350.1"/>
    <property type="molecule type" value="Genomic_DNA"/>
</dbReference>
<dbReference type="AlphaFoldDB" id="A0A418NND1"/>
<dbReference type="PANTHER" id="PTHR35585">
    <property type="entry name" value="HHE DOMAIN PROTEIN (AFU_ORTHOLOGUE AFUA_4G00730)"/>
    <property type="match status" value="1"/>
</dbReference>
<reference evidence="3 4" key="1">
    <citation type="submission" date="2018-08" db="EMBL/GenBank/DDBJ databases">
        <title>Erythrobacter zhengii sp.nov., a bacterium isolated from deep-sea sediment.</title>
        <authorList>
            <person name="Fang C."/>
            <person name="Wu Y.-H."/>
            <person name="Sun C."/>
            <person name="Wang H."/>
            <person name="Cheng H."/>
            <person name="Meng F.-X."/>
            <person name="Wang C.-S."/>
            <person name="Xu X.-W."/>
        </authorList>
    </citation>
    <scope>NUCLEOTIDE SEQUENCE [LARGE SCALE GENOMIC DNA]</scope>
    <source>
        <strain evidence="3 4">V18</strain>
    </source>
</reference>
<evidence type="ECO:0000259" key="2">
    <source>
        <dbReference type="Pfam" id="PF01814"/>
    </source>
</evidence>
<organism evidence="3 4">
    <name type="scientific">Aurantiacibacter zhengii</name>
    <dbReference type="NCBI Taxonomy" id="2307003"/>
    <lineage>
        <taxon>Bacteria</taxon>
        <taxon>Pseudomonadati</taxon>
        <taxon>Pseudomonadota</taxon>
        <taxon>Alphaproteobacteria</taxon>
        <taxon>Sphingomonadales</taxon>
        <taxon>Erythrobacteraceae</taxon>
        <taxon>Aurantiacibacter</taxon>
    </lineage>
</organism>
<gene>
    <name evidence="3" type="ORF">D2V07_16470</name>
</gene>
<sequence length="172" mass="20240">MVQIHSTGVRHVSHDIFARLKEDHESHRAILDKLAETHGESNERKELLEQFTKEVKSHAAAEEQALYSTMLRKPPTTDMTRHSVAEHHELNELLNDLAAQDMSTSAWMAAFKKLDHDYRHHINEEEEDHFPEFEPYLTDEDREHMRSVFDRRKAEEKDEAEVTPEKMEDAKE</sequence>
<accession>A0A418NND1</accession>
<evidence type="ECO:0000313" key="4">
    <source>
        <dbReference type="Proteomes" id="UP000286576"/>
    </source>
</evidence>
<feature type="compositionally biased region" description="Basic and acidic residues" evidence="1">
    <location>
        <begin position="139"/>
        <end position="156"/>
    </location>
</feature>
<dbReference type="OrthoDB" id="5523420at2"/>
<dbReference type="Gene3D" id="1.20.120.520">
    <property type="entry name" value="nmb1532 protein domain like"/>
    <property type="match status" value="1"/>
</dbReference>
<feature type="region of interest" description="Disordered" evidence="1">
    <location>
        <begin position="129"/>
        <end position="172"/>
    </location>
</feature>
<protein>
    <submittedName>
        <fullName evidence="3">Hemerythrin domain-containing protein</fullName>
    </submittedName>
</protein>
<dbReference type="PANTHER" id="PTHR35585:SF1">
    <property type="entry name" value="HHE DOMAIN PROTEIN (AFU_ORTHOLOGUE AFUA_4G00730)"/>
    <property type="match status" value="1"/>
</dbReference>
<feature type="domain" description="Hemerythrin-like" evidence="2">
    <location>
        <begin position="16"/>
        <end position="132"/>
    </location>
</feature>